<name>A0A410FWE2_BIPS1</name>
<dbReference type="InterPro" id="IPR001270">
    <property type="entry name" value="ClpA/B"/>
</dbReference>
<reference evidence="6" key="1">
    <citation type="submission" date="2018-12" db="EMBL/GenBank/DDBJ databases">
        <title>Complete genome sequence of an uncultured bacterium of the candidate phylum Bipolaricaulota.</title>
        <authorList>
            <person name="Kadnikov V.V."/>
            <person name="Mardanov A.V."/>
            <person name="Beletsky A.V."/>
            <person name="Frank Y.A."/>
            <person name="Karnachuk O.V."/>
            <person name="Ravin N.V."/>
        </authorList>
    </citation>
    <scope>NUCLEOTIDE SEQUENCE [LARGE SCALE GENOMIC DNA]</scope>
</reference>
<dbReference type="EMBL" id="CP034928">
    <property type="protein sequence ID" value="QAA77407.1"/>
    <property type="molecule type" value="Genomic_DNA"/>
</dbReference>
<dbReference type="Gene3D" id="3.40.50.300">
    <property type="entry name" value="P-loop containing nucleotide triphosphate hydrolases"/>
    <property type="match status" value="1"/>
</dbReference>
<dbReference type="SMART" id="SM00382">
    <property type="entry name" value="AAA"/>
    <property type="match status" value="1"/>
</dbReference>
<dbReference type="PRINTS" id="PR00300">
    <property type="entry name" value="CLPPROTEASEA"/>
</dbReference>
<evidence type="ECO:0000256" key="3">
    <source>
        <dbReference type="ARBA" id="ARBA00022840"/>
    </source>
</evidence>
<evidence type="ECO:0000313" key="5">
    <source>
        <dbReference type="EMBL" id="QAA77407.1"/>
    </source>
</evidence>
<organism evidence="5 6">
    <name type="scientific">Bipolaricaulis sibiricus</name>
    <dbReference type="NCBI Taxonomy" id="2501609"/>
    <lineage>
        <taxon>Bacteria</taxon>
        <taxon>Candidatus Bipolaricaulota</taxon>
        <taxon>Candidatus Bipolaricaulia</taxon>
        <taxon>Candidatus Bipolaricaulales</taxon>
        <taxon>Candidatus Bipolaricaulaceae</taxon>
        <taxon>Candidatus Bipolaricaulis</taxon>
    </lineage>
</organism>
<evidence type="ECO:0000256" key="2">
    <source>
        <dbReference type="ARBA" id="ARBA00022741"/>
    </source>
</evidence>
<keyword evidence="2" id="KW-0547">Nucleotide-binding</keyword>
<dbReference type="PANTHER" id="PTHR30050:SF4">
    <property type="entry name" value="ATP-BINDING PROTEIN RV3427C IN INSERTION SEQUENCE-RELATED"/>
    <property type="match status" value="1"/>
</dbReference>
<sequence length="268" mass="30180">MIAVAKARQYLKELKLTQAAEVMESRLEAAAQKELPYAEFLVDLLGIEARARRERYLTTRTRLAHLPFHKTLEEFDFAFQPSIDERQVRELGTLAFVGDAANVVLLGPPGVGKTHLAVALGLRAIEQGYRVYFARAHDLVEDLRRAQAEHRLDRRLRVYLAPKVLIVDEFGVWPCGREGATALFALVSARYERGSIILTSNKGFAEWGEVLGDEVVATAILDRLLHHSHILNVRGESYRLREKRRAGLFGRAAGRSPEPATESAREER</sequence>
<dbReference type="SUPFAM" id="SSF52540">
    <property type="entry name" value="P-loop containing nucleoside triphosphate hydrolases"/>
    <property type="match status" value="1"/>
</dbReference>
<feature type="domain" description="AAA+ ATPase" evidence="4">
    <location>
        <begin position="99"/>
        <end position="231"/>
    </location>
</feature>
<dbReference type="GO" id="GO:0006260">
    <property type="term" value="P:DNA replication"/>
    <property type="evidence" value="ECO:0007669"/>
    <property type="project" value="TreeGrafter"/>
</dbReference>
<dbReference type="AlphaFoldDB" id="A0A410FWE2"/>
<keyword evidence="3" id="KW-0067">ATP-binding</keyword>
<dbReference type="CDD" id="cd00009">
    <property type="entry name" value="AAA"/>
    <property type="match status" value="1"/>
</dbReference>
<evidence type="ECO:0000256" key="1">
    <source>
        <dbReference type="ARBA" id="ARBA00008059"/>
    </source>
</evidence>
<dbReference type="KEGG" id="bih:BIP78_1643"/>
<evidence type="ECO:0000313" key="6">
    <source>
        <dbReference type="Proteomes" id="UP000287233"/>
    </source>
</evidence>
<dbReference type="InterPro" id="IPR028350">
    <property type="entry name" value="DNAC/IstB-like"/>
</dbReference>
<dbReference type="InterPro" id="IPR027417">
    <property type="entry name" value="P-loop_NTPase"/>
</dbReference>
<proteinExistence type="inferred from homology"/>
<dbReference type="InterPro" id="IPR047661">
    <property type="entry name" value="IstB"/>
</dbReference>
<comment type="similarity">
    <text evidence="1">Belongs to the IS21/IS1162 putative ATP-binding protein family.</text>
</comment>
<dbReference type="PANTHER" id="PTHR30050">
    <property type="entry name" value="CHROMOSOMAL REPLICATION INITIATOR PROTEIN DNAA"/>
    <property type="match status" value="1"/>
</dbReference>
<dbReference type="Pfam" id="PF01695">
    <property type="entry name" value="IstB_IS21"/>
    <property type="match status" value="1"/>
</dbReference>
<dbReference type="NCBIfam" id="NF038214">
    <property type="entry name" value="IS21_help_AAA"/>
    <property type="match status" value="1"/>
</dbReference>
<protein>
    <submittedName>
        <fullName evidence="5">Mobile element protein</fullName>
    </submittedName>
</protein>
<evidence type="ECO:0000259" key="4">
    <source>
        <dbReference type="SMART" id="SM00382"/>
    </source>
</evidence>
<gene>
    <name evidence="5" type="ORF">BIP78_1643</name>
</gene>
<dbReference type="Proteomes" id="UP000287233">
    <property type="component" value="Chromosome"/>
</dbReference>
<dbReference type="InterPro" id="IPR002611">
    <property type="entry name" value="IstB_ATP-bd"/>
</dbReference>
<dbReference type="PIRSF" id="PIRSF003073">
    <property type="entry name" value="DNAC_TnpB_IstB"/>
    <property type="match status" value="1"/>
</dbReference>
<accession>A0A410FWE2</accession>
<dbReference type="GO" id="GO:0005524">
    <property type="term" value="F:ATP binding"/>
    <property type="evidence" value="ECO:0007669"/>
    <property type="project" value="UniProtKB-KW"/>
</dbReference>
<dbReference type="InterPro" id="IPR003593">
    <property type="entry name" value="AAA+_ATPase"/>
</dbReference>